<keyword evidence="3" id="KW-0378">Hydrolase</keyword>
<feature type="chain" id="PRO_5016263145" description="phospholipase C" evidence="4">
    <location>
        <begin position="20"/>
        <end position="145"/>
    </location>
</feature>
<dbReference type="Gene3D" id="3.40.720.10">
    <property type="entry name" value="Alkaline Phosphatase, subunit A"/>
    <property type="match status" value="1"/>
</dbReference>
<keyword evidence="4" id="KW-0732">Signal</keyword>
<dbReference type="InterPro" id="IPR007312">
    <property type="entry name" value="Phosphoesterase"/>
</dbReference>
<evidence type="ECO:0000256" key="3">
    <source>
        <dbReference type="ARBA" id="ARBA00022801"/>
    </source>
</evidence>
<dbReference type="PROSITE" id="PS51318">
    <property type="entry name" value="TAT"/>
    <property type="match status" value="1"/>
</dbReference>
<dbReference type="EC" id="3.1.4.3" evidence="2"/>
<dbReference type="InterPro" id="IPR006311">
    <property type="entry name" value="TAT_signal"/>
</dbReference>
<comment type="caution">
    <text evidence="5">The sequence shown here is derived from an EMBL/GenBank/DDBJ whole genome shotgun (WGS) entry which is preliminary data.</text>
</comment>
<evidence type="ECO:0000313" key="6">
    <source>
        <dbReference type="Proteomes" id="UP000236413"/>
    </source>
</evidence>
<dbReference type="Pfam" id="PF04185">
    <property type="entry name" value="Phosphoesterase"/>
    <property type="match status" value="1"/>
</dbReference>
<dbReference type="EMBL" id="PPEG02000048">
    <property type="protein sequence ID" value="PWN56954.1"/>
    <property type="molecule type" value="Genomic_DNA"/>
</dbReference>
<dbReference type="RefSeq" id="WP_317047513.1">
    <property type="nucleotide sequence ID" value="NZ_PPEG02000048.1"/>
</dbReference>
<name>A0A316W996_9FLAO</name>
<organism evidence="5 6">
    <name type="scientific">Chryseobacterium viscerum</name>
    <dbReference type="NCBI Taxonomy" id="1037377"/>
    <lineage>
        <taxon>Bacteria</taxon>
        <taxon>Pseudomonadati</taxon>
        <taxon>Bacteroidota</taxon>
        <taxon>Flavobacteriia</taxon>
        <taxon>Flavobacteriales</taxon>
        <taxon>Weeksellaceae</taxon>
        <taxon>Chryseobacterium group</taxon>
        <taxon>Chryseobacterium</taxon>
    </lineage>
</organism>
<sequence length="145" mass="16146">MISKSRRSFIRLAAGTVGATVATSMLPSSIQAALAIPAHRRHGNLKDVEHVVILMQENRSFDHYFGTLKGVRGFGDRMAIPLPDGQRVWHQKGSKGEILPYHFDTSTTSAQRVDGTPHTWPDAQQAWNEGRMDKWLPAKTERSLG</sequence>
<accession>A0A316W996</accession>
<dbReference type="AlphaFoldDB" id="A0A316W996"/>
<evidence type="ECO:0000256" key="4">
    <source>
        <dbReference type="SAM" id="SignalP"/>
    </source>
</evidence>
<feature type="non-terminal residue" evidence="5">
    <location>
        <position position="145"/>
    </location>
</feature>
<dbReference type="GO" id="GO:0034480">
    <property type="term" value="F:phosphatidylcholine phospholipase C activity"/>
    <property type="evidence" value="ECO:0007669"/>
    <property type="project" value="UniProtKB-EC"/>
</dbReference>
<evidence type="ECO:0000256" key="1">
    <source>
        <dbReference type="ARBA" id="ARBA00009717"/>
    </source>
</evidence>
<feature type="signal peptide" evidence="4">
    <location>
        <begin position="1"/>
        <end position="19"/>
    </location>
</feature>
<evidence type="ECO:0000256" key="2">
    <source>
        <dbReference type="ARBA" id="ARBA00012018"/>
    </source>
</evidence>
<proteinExistence type="inferred from homology"/>
<protein>
    <recommendedName>
        <fullName evidence="2">phospholipase C</fullName>
        <ecNumber evidence="2">3.1.4.3</ecNumber>
    </recommendedName>
</protein>
<dbReference type="PANTHER" id="PTHR31956:SF36">
    <property type="entry name" value="NON-HEMOLYTIC PHOSPHOLIPASE C"/>
    <property type="match status" value="1"/>
</dbReference>
<dbReference type="PANTHER" id="PTHR31956">
    <property type="entry name" value="NON-SPECIFIC PHOSPHOLIPASE C4-RELATED"/>
    <property type="match status" value="1"/>
</dbReference>
<dbReference type="Proteomes" id="UP000236413">
    <property type="component" value="Unassembled WGS sequence"/>
</dbReference>
<gene>
    <name evidence="5" type="ORF">C1634_025745</name>
</gene>
<dbReference type="InterPro" id="IPR017850">
    <property type="entry name" value="Alkaline_phosphatase_core_sf"/>
</dbReference>
<comment type="similarity">
    <text evidence="1">Belongs to the bacterial phospholipase C family.</text>
</comment>
<evidence type="ECO:0000313" key="5">
    <source>
        <dbReference type="EMBL" id="PWN56954.1"/>
    </source>
</evidence>
<reference evidence="5 6" key="1">
    <citation type="submission" date="2018-04" db="EMBL/GenBank/DDBJ databases">
        <title>Chryseobacterium oncorhynchi 701B-08T from rainbow trout, and Chryseobacterium viscerum 687B-08T from diseased fish.</title>
        <authorList>
            <person name="Jeong J.-J."/>
            <person name="Lee Y.J."/>
            <person name="Pathiraja D."/>
            <person name="Park B."/>
            <person name="Choi I.-G."/>
            <person name="Kim K.D."/>
        </authorList>
    </citation>
    <scope>NUCLEOTIDE SEQUENCE [LARGE SCALE GENOMIC DNA]</scope>
    <source>
        <strain evidence="5 6">687B-08</strain>
    </source>
</reference>